<gene>
    <name evidence="1" type="ORF">G6047_00785</name>
</gene>
<keyword evidence="2" id="KW-1185">Reference proteome</keyword>
<evidence type="ECO:0000313" key="1">
    <source>
        <dbReference type="EMBL" id="NMH26553.1"/>
    </source>
</evidence>
<dbReference type="EMBL" id="JAAMPU010000091">
    <property type="protein sequence ID" value="NMH26553.1"/>
    <property type="molecule type" value="Genomic_DNA"/>
</dbReference>
<comment type="caution">
    <text evidence="1">The sequence shown here is derived from an EMBL/GenBank/DDBJ whole genome shotgun (WGS) entry which is preliminary data.</text>
</comment>
<evidence type="ECO:0000313" key="2">
    <source>
        <dbReference type="Proteomes" id="UP000712080"/>
    </source>
</evidence>
<accession>A0A972FIU4</accession>
<sequence length="129" mass="15039">MSKKATMILNLTANKFYSIILLLLFQVNYSQVKLSFKKDSLEDFKLLKVEFSNSTHTFKNLKSGEITLPIILEGSFAYCPMQIITQKDTLRFYPIDYIGEKFYKSGKLRMDISILELQPKRSIKIKAKR</sequence>
<name>A0A972FIU4_9FLAO</name>
<dbReference type="Proteomes" id="UP000712080">
    <property type="component" value="Unassembled WGS sequence"/>
</dbReference>
<protein>
    <submittedName>
        <fullName evidence="1">Uncharacterized protein</fullName>
    </submittedName>
</protein>
<reference evidence="1" key="1">
    <citation type="submission" date="2020-02" db="EMBL/GenBank/DDBJ databases">
        <title>Flavobacterium sp. genome.</title>
        <authorList>
            <person name="Jung H.S."/>
            <person name="Baek J.H."/>
            <person name="Jeon C.O."/>
        </authorList>
    </citation>
    <scope>NUCLEOTIDE SEQUENCE</scope>
    <source>
        <strain evidence="1">SE-s28</strain>
    </source>
</reference>
<organism evidence="1 2">
    <name type="scientific">Flavobacterium silvaticum</name>
    <dbReference type="NCBI Taxonomy" id="1852020"/>
    <lineage>
        <taxon>Bacteria</taxon>
        <taxon>Pseudomonadati</taxon>
        <taxon>Bacteroidota</taxon>
        <taxon>Flavobacteriia</taxon>
        <taxon>Flavobacteriales</taxon>
        <taxon>Flavobacteriaceae</taxon>
        <taxon>Flavobacterium</taxon>
    </lineage>
</organism>
<dbReference type="AlphaFoldDB" id="A0A972FIU4"/>
<proteinExistence type="predicted"/>
<dbReference type="RefSeq" id="WP_169525471.1">
    <property type="nucleotide sequence ID" value="NZ_JAAMPU010000091.1"/>
</dbReference>